<gene>
    <name evidence="2" type="ORF">B4U79_07981</name>
</gene>
<dbReference type="Gene3D" id="2.60.40.200">
    <property type="entry name" value="Superoxide dismutase, copper/zinc binding domain"/>
    <property type="match status" value="5"/>
</dbReference>
<evidence type="ECO:0000313" key="3">
    <source>
        <dbReference type="Proteomes" id="UP000285301"/>
    </source>
</evidence>
<dbReference type="InterPro" id="IPR001424">
    <property type="entry name" value="SOD_Cu_Zn_dom"/>
</dbReference>
<comment type="caution">
    <text evidence="2">The sequence shown here is derived from an EMBL/GenBank/DDBJ whole genome shotgun (WGS) entry which is preliminary data.</text>
</comment>
<keyword evidence="3" id="KW-1185">Reference proteome</keyword>
<dbReference type="GO" id="GO:0046872">
    <property type="term" value="F:metal ion binding"/>
    <property type="evidence" value="ECO:0007669"/>
    <property type="project" value="InterPro"/>
</dbReference>
<evidence type="ECO:0000313" key="2">
    <source>
        <dbReference type="EMBL" id="RWS08541.1"/>
    </source>
</evidence>
<sequence>MNSSQQYSWSLQSNPVLYDLKTACSKNELGKAEHDFTARHGPIQIPTLDGKEQVFTDSEITLQGPKSIWGRSLLIRNLNLSVAEETCSNVFDSGEVRTAEAVFTSPLAGNVIFRENERMETIIFSNLFYVGDDYRSASRHDWKILVTDISDPRRSKKCDYLDIIFDPNSSDDKLCSQTNHSHCKVGDLTRKHGTIAVGATNSRYSKQFFVDTNLPLSAIEGTRKMYLVLYDKNNANRVMTCAEIFLVERREVKALIDMFGVKGHFIFSQRYRMDPTVVNIELKNLNGRAKFYHIHEFPLPPRRLKEENLCSDIAVGGHFNPYGINVSLSPPPGIGTNDKYEVGDLSGKFGTLSDGRNHSDVHVDMNLPLFGPNTIIGRSMVLHKPNKERWICATIGYAAPTITAVATFVYPIVGEVVFRQEKDKPWSETTVLVDLSYADGSVNDTENHAWHVHVNEPSRDFYGWSKRCESAGGHFNPFNVGLTKYSKCNNENPYRCEVGDLTSKSKRIKIAAYKGSTKNRHFYTDVLLPLSGPYSIVGRSLVVHDDFANKVRGNRMACAPIRVVHPLMATVREWKVGTGDSSNITGSMIFSQPTEYDETTTKIELQGLNRLAGGFDVHEVWVPQDKEFPCSADAVYDHFNPFAVSSDVGPSPKVGSSDQYEVGDLSGKYGSLEGKLSLRGEFVDSNLALHGANSIVSRSIVIHKKEKRFRWVCGTVKIEAKKGEAREIVALASFDDSRHLVSGYIRFRQYEYKDGSTSNTWLEVDLKHAGFHNKNITFGHNWAVYVTQVGEDAFSSAEKVRCLASGYRWNPYLVDSKNEIYKKDCNKVNPLRCEMGDLSGKHGPLVIGQKRFVYTDVNLPLVGNYSILGRSVVLFSKNGGDVKLACTNIKPDIHIVSNVAVRKYPTFTVSKFMETMRTLLNTTDFLVSNDIQNSREILDGECLQLKVHFYGAEAYRLQIEFGNLINLGSVQRQDRFGTHTISTYYQPCRTRKS</sequence>
<dbReference type="Proteomes" id="UP000285301">
    <property type="component" value="Unassembled WGS sequence"/>
</dbReference>
<organism evidence="2 3">
    <name type="scientific">Dinothrombium tinctorium</name>
    <dbReference type="NCBI Taxonomy" id="1965070"/>
    <lineage>
        <taxon>Eukaryota</taxon>
        <taxon>Metazoa</taxon>
        <taxon>Ecdysozoa</taxon>
        <taxon>Arthropoda</taxon>
        <taxon>Chelicerata</taxon>
        <taxon>Arachnida</taxon>
        <taxon>Acari</taxon>
        <taxon>Acariformes</taxon>
        <taxon>Trombidiformes</taxon>
        <taxon>Prostigmata</taxon>
        <taxon>Anystina</taxon>
        <taxon>Parasitengona</taxon>
        <taxon>Trombidioidea</taxon>
        <taxon>Trombidiidae</taxon>
        <taxon>Dinothrombium</taxon>
    </lineage>
</organism>
<protein>
    <recommendedName>
        <fullName evidence="1">Superoxide dismutase copper/zinc binding domain-containing protein</fullName>
    </recommendedName>
</protein>
<reference evidence="2 3" key="1">
    <citation type="journal article" date="2018" name="Gigascience">
        <title>Genomes of trombidid mites reveal novel predicted allergens and laterally-transferred genes associated with secondary metabolism.</title>
        <authorList>
            <person name="Dong X."/>
            <person name="Chaisiri K."/>
            <person name="Xia D."/>
            <person name="Armstrong S.D."/>
            <person name="Fang Y."/>
            <person name="Donnelly M.J."/>
            <person name="Kadowaki T."/>
            <person name="McGarry J.W."/>
            <person name="Darby A.C."/>
            <person name="Makepeace B.L."/>
        </authorList>
    </citation>
    <scope>NUCLEOTIDE SEQUENCE [LARGE SCALE GENOMIC DNA]</scope>
    <source>
        <strain evidence="2">UoL-WK</strain>
    </source>
</reference>
<accession>A0A443QZU2</accession>
<proteinExistence type="predicted"/>
<dbReference type="InterPro" id="IPR036423">
    <property type="entry name" value="SOD-like_Cu/Zn_dom_sf"/>
</dbReference>
<dbReference type="OrthoDB" id="159229at2759"/>
<dbReference type="PANTHER" id="PTHR20910:SF1">
    <property type="entry name" value="SUPEROXIDE DISMUTASE COPPER_ZINC BINDING DOMAIN-CONTAINING PROTEIN"/>
    <property type="match status" value="1"/>
</dbReference>
<evidence type="ECO:0000259" key="1">
    <source>
        <dbReference type="Pfam" id="PF00080"/>
    </source>
</evidence>
<dbReference type="AlphaFoldDB" id="A0A443QZU2"/>
<dbReference type="PANTHER" id="PTHR20910">
    <property type="entry name" value="AGAP001623-PA"/>
    <property type="match status" value="1"/>
</dbReference>
<dbReference type="GO" id="GO:0006801">
    <property type="term" value="P:superoxide metabolic process"/>
    <property type="evidence" value="ECO:0007669"/>
    <property type="project" value="InterPro"/>
</dbReference>
<dbReference type="SUPFAM" id="SSF49329">
    <property type="entry name" value="Cu,Zn superoxide dismutase-like"/>
    <property type="match status" value="5"/>
</dbReference>
<dbReference type="InterPro" id="IPR053257">
    <property type="entry name" value="Cu-only_SOD"/>
</dbReference>
<feature type="domain" description="Superoxide dismutase copper/zinc binding" evidence="1">
    <location>
        <begin position="261"/>
        <end position="385"/>
    </location>
</feature>
<dbReference type="STRING" id="1965070.A0A443QZU2"/>
<dbReference type="EMBL" id="NCKU01002919">
    <property type="protein sequence ID" value="RWS08541.1"/>
    <property type="molecule type" value="Genomic_DNA"/>
</dbReference>
<name>A0A443QZU2_9ACAR</name>
<feature type="domain" description="Superoxide dismutase copper/zinc binding" evidence="1">
    <location>
        <begin position="585"/>
        <end position="710"/>
    </location>
</feature>
<feature type="domain" description="Superoxide dismutase copper/zinc binding" evidence="1">
    <location>
        <begin position="413"/>
        <end position="561"/>
    </location>
</feature>
<dbReference type="Pfam" id="PF00080">
    <property type="entry name" value="Sod_Cu"/>
    <property type="match status" value="3"/>
</dbReference>